<dbReference type="GO" id="GO:0044780">
    <property type="term" value="P:bacterial-type flagellum assembly"/>
    <property type="evidence" value="ECO:0007669"/>
    <property type="project" value="UniProtKB-UniRule"/>
</dbReference>
<dbReference type="RefSeq" id="WP_084091116.1">
    <property type="nucleotide sequence ID" value="NZ_FWXD01000013.1"/>
</dbReference>
<evidence type="ECO:0000256" key="1">
    <source>
        <dbReference type="ARBA" id="ARBA00002578"/>
    </source>
</evidence>
<sequence>MFTVSQVQIEQWLALFLWPFLRIFGMLLTDPFYSSRSISATVRIALAILLAILVAPLLQPMPAVPVVSPIGIMIGINQLLIGLMIGFTARLMFTAVEMAGHLAGLQMGLSFATAYDPQHASQVPIVAQFLSLVTLLLFLALNGHLVMIRVVVDSFSQVPIDPQPLAAEGLRLLADRGATVFRLGMLLSLPVVGALLIANLAIGVMTRAAPQLNVFAVGFPLLLGIGLGALYLVLPYYPPYIDFMIGDLTRFLAQMLKALHR</sequence>
<accession>A0A1W1XQN0</accession>
<dbReference type="STRING" id="1121001.SAMN02745857_02392"/>
<feature type="transmembrane region" description="Helical" evidence="10">
    <location>
        <begin position="12"/>
        <end position="33"/>
    </location>
</feature>
<evidence type="ECO:0000256" key="5">
    <source>
        <dbReference type="ARBA" id="ARBA00022692"/>
    </source>
</evidence>
<feature type="transmembrane region" description="Helical" evidence="10">
    <location>
        <begin position="214"/>
        <end position="234"/>
    </location>
</feature>
<comment type="function">
    <text evidence="1 10">Role in flagellar biosynthesis.</text>
</comment>
<evidence type="ECO:0000256" key="9">
    <source>
        <dbReference type="NCBIfam" id="TIGR01400"/>
    </source>
</evidence>
<keyword evidence="4 10" id="KW-1003">Cell membrane</keyword>
<dbReference type="EMBL" id="FWXD01000013">
    <property type="protein sequence ID" value="SMC26165.1"/>
    <property type="molecule type" value="Genomic_DNA"/>
</dbReference>
<dbReference type="PANTHER" id="PTHR30065">
    <property type="entry name" value="FLAGELLAR BIOSYNTHETIC PROTEIN FLIR"/>
    <property type="match status" value="1"/>
</dbReference>
<keyword evidence="11" id="KW-0969">Cilium</keyword>
<evidence type="ECO:0000256" key="7">
    <source>
        <dbReference type="ARBA" id="ARBA00023136"/>
    </source>
</evidence>
<feature type="transmembrane region" description="Helical" evidence="10">
    <location>
        <begin position="40"/>
        <end position="58"/>
    </location>
</feature>
<feature type="transmembrane region" description="Helical" evidence="10">
    <location>
        <begin position="180"/>
        <end position="202"/>
    </location>
</feature>
<proteinExistence type="inferred from homology"/>
<comment type="subcellular location">
    <subcellularLocation>
        <location evidence="10">Cell membrane</location>
        <topology evidence="10">Multi-pass membrane protein</topology>
    </subcellularLocation>
    <subcellularLocation>
        <location evidence="10">Bacterial flagellum basal body</location>
    </subcellularLocation>
</comment>
<dbReference type="PANTHER" id="PTHR30065:SF8">
    <property type="entry name" value="FLAGELLAR BIOSYNTHETIC PROTEIN FLIR"/>
    <property type="match status" value="1"/>
</dbReference>
<gene>
    <name evidence="11" type="ORF">SAMN02745857_02392</name>
</gene>
<dbReference type="GO" id="GO:0009425">
    <property type="term" value="C:bacterial-type flagellum basal body"/>
    <property type="evidence" value="ECO:0007669"/>
    <property type="project" value="UniProtKB-SubCell"/>
</dbReference>
<feature type="transmembrane region" description="Helical" evidence="10">
    <location>
        <begin position="129"/>
        <end position="152"/>
    </location>
</feature>
<protein>
    <recommendedName>
        <fullName evidence="3 9">Flagellar biosynthetic protein FliR</fullName>
    </recommendedName>
</protein>
<dbReference type="InterPro" id="IPR002010">
    <property type="entry name" value="T3SS_IM_R"/>
</dbReference>
<dbReference type="NCBIfam" id="TIGR01400">
    <property type="entry name" value="fliR"/>
    <property type="match status" value="1"/>
</dbReference>
<dbReference type="GO" id="GO:0005886">
    <property type="term" value="C:plasma membrane"/>
    <property type="evidence" value="ECO:0007669"/>
    <property type="project" value="UniProtKB-SubCell"/>
</dbReference>
<dbReference type="OrthoDB" id="9797790at2"/>
<dbReference type="Proteomes" id="UP000192761">
    <property type="component" value="Unassembled WGS sequence"/>
</dbReference>
<keyword evidence="12" id="KW-1185">Reference proteome</keyword>
<dbReference type="Pfam" id="PF01311">
    <property type="entry name" value="Bac_export_1"/>
    <property type="match status" value="1"/>
</dbReference>
<dbReference type="InterPro" id="IPR006303">
    <property type="entry name" value="FliR"/>
</dbReference>
<evidence type="ECO:0000256" key="2">
    <source>
        <dbReference type="ARBA" id="ARBA00009772"/>
    </source>
</evidence>
<organism evidence="11 12">
    <name type="scientific">Andreprevotia lacus DSM 23236</name>
    <dbReference type="NCBI Taxonomy" id="1121001"/>
    <lineage>
        <taxon>Bacteria</taxon>
        <taxon>Pseudomonadati</taxon>
        <taxon>Pseudomonadota</taxon>
        <taxon>Betaproteobacteria</taxon>
        <taxon>Neisseriales</taxon>
        <taxon>Chitinibacteraceae</taxon>
        <taxon>Andreprevotia</taxon>
    </lineage>
</organism>
<keyword evidence="6 10" id="KW-1133">Transmembrane helix</keyword>
<dbReference type="PRINTS" id="PR00953">
    <property type="entry name" value="TYPE3IMRPROT"/>
</dbReference>
<name>A0A1W1XQN0_9NEIS</name>
<reference evidence="11 12" key="1">
    <citation type="submission" date="2017-04" db="EMBL/GenBank/DDBJ databases">
        <authorList>
            <person name="Afonso C.L."/>
            <person name="Miller P.J."/>
            <person name="Scott M.A."/>
            <person name="Spackman E."/>
            <person name="Goraichik I."/>
            <person name="Dimitrov K.M."/>
            <person name="Suarez D.L."/>
            <person name="Swayne D.E."/>
        </authorList>
    </citation>
    <scope>NUCLEOTIDE SEQUENCE [LARGE SCALE GENOMIC DNA]</scope>
    <source>
        <strain evidence="11 12">DSM 23236</strain>
    </source>
</reference>
<keyword evidence="7 10" id="KW-0472">Membrane</keyword>
<dbReference type="GO" id="GO:0006605">
    <property type="term" value="P:protein targeting"/>
    <property type="evidence" value="ECO:0007669"/>
    <property type="project" value="UniProtKB-UniRule"/>
</dbReference>
<comment type="similarity">
    <text evidence="2 10">Belongs to the FliR/MopE/SpaR family.</text>
</comment>
<evidence type="ECO:0000256" key="10">
    <source>
        <dbReference type="RuleBase" id="RU362071"/>
    </source>
</evidence>
<keyword evidence="11" id="KW-0966">Cell projection</keyword>
<dbReference type="AlphaFoldDB" id="A0A1W1XQN0"/>
<evidence type="ECO:0000313" key="11">
    <source>
        <dbReference type="EMBL" id="SMC26165.1"/>
    </source>
</evidence>
<evidence type="ECO:0000313" key="12">
    <source>
        <dbReference type="Proteomes" id="UP000192761"/>
    </source>
</evidence>
<keyword evidence="5 10" id="KW-0812">Transmembrane</keyword>
<evidence type="ECO:0000256" key="3">
    <source>
        <dbReference type="ARBA" id="ARBA00021717"/>
    </source>
</evidence>
<keyword evidence="8 10" id="KW-0975">Bacterial flagellum</keyword>
<feature type="transmembrane region" description="Helical" evidence="10">
    <location>
        <begin position="70"/>
        <end position="93"/>
    </location>
</feature>
<evidence type="ECO:0000256" key="8">
    <source>
        <dbReference type="ARBA" id="ARBA00023143"/>
    </source>
</evidence>
<evidence type="ECO:0000256" key="4">
    <source>
        <dbReference type="ARBA" id="ARBA00022475"/>
    </source>
</evidence>
<keyword evidence="11" id="KW-0282">Flagellum</keyword>
<evidence type="ECO:0000256" key="6">
    <source>
        <dbReference type="ARBA" id="ARBA00022989"/>
    </source>
</evidence>